<dbReference type="PANTHER" id="PTHR46697">
    <property type="entry name" value="FORMIN-BINDING PROTEIN 4"/>
    <property type="match status" value="1"/>
</dbReference>
<dbReference type="Pfam" id="PF00397">
    <property type="entry name" value="WW"/>
    <property type="match status" value="1"/>
</dbReference>
<dbReference type="OMA" id="EYEMCAS"/>
<dbReference type="SUPFAM" id="SSF51045">
    <property type="entry name" value="WW domain"/>
    <property type="match status" value="1"/>
</dbReference>
<dbReference type="Gene3D" id="2.20.70.10">
    <property type="match status" value="1"/>
</dbReference>
<feature type="compositionally biased region" description="Acidic residues" evidence="1">
    <location>
        <begin position="217"/>
        <end position="228"/>
    </location>
</feature>
<accession>A0A087UU64</accession>
<feature type="non-terminal residue" evidence="3">
    <location>
        <position position="426"/>
    </location>
</feature>
<dbReference type="SUPFAM" id="SSF101447">
    <property type="entry name" value="Formin homology 2 domain (FH2 domain)"/>
    <property type="match status" value="1"/>
</dbReference>
<evidence type="ECO:0000256" key="1">
    <source>
        <dbReference type="SAM" id="MobiDB-lite"/>
    </source>
</evidence>
<dbReference type="PANTHER" id="PTHR46697:SF1">
    <property type="entry name" value="FORMIN-BINDING PROTEIN 4"/>
    <property type="match status" value="1"/>
</dbReference>
<proteinExistence type="predicted"/>
<dbReference type="OrthoDB" id="6437352at2759"/>
<dbReference type="Proteomes" id="UP000054359">
    <property type="component" value="Unassembled WGS sequence"/>
</dbReference>
<feature type="domain" description="WW" evidence="2">
    <location>
        <begin position="68"/>
        <end position="102"/>
    </location>
</feature>
<sequence length="426" mass="47264">MSIMDLSSVLVDKLTFLLSSHSSLASLSTILIQLQIRLVDWQAGALESKYFMSRLQEVNQYLHHYEMASLSGDWICQWSRESKRYFYVNNRTQHSQWTYPEELCNQEKASWMNTSDVVATSSASSFGSEKRDDLQTVSSSVPERQLPESRPVSFAFDSRKERGGVSGQYSDSAIGWSSPPPPPPGVDSPPPPPPPPPQSPPPDSPPPPPPDSTEVGDLPEDMDLDSDDSGPLPFISQCSSDKDMHMQYPPFMALRSPERSPENFPSTSVSNAVSSTSLSFCDDLNVPVKSPQPVSNSLDCLDPVNMMWTVTNTQPSCSSGNNYSFDRGNEAHVNDFLSSSTETKEYEMCASSSSGGSIYSSDSFFYRKTSPYSTTMKKEKKKPNNLPGLALKKKNIPTLVEKWQKIKEEQDKEDKNSDDTKNSNGI</sequence>
<feature type="region of interest" description="Disordered" evidence="1">
    <location>
        <begin position="402"/>
        <end position="426"/>
    </location>
</feature>
<keyword evidence="4" id="KW-1185">Reference proteome</keyword>
<dbReference type="InterPro" id="IPR053076">
    <property type="entry name" value="WW_domain_protein"/>
</dbReference>
<evidence type="ECO:0000313" key="3">
    <source>
        <dbReference type="EMBL" id="KFM80903.1"/>
    </source>
</evidence>
<feature type="compositionally biased region" description="Pro residues" evidence="1">
    <location>
        <begin position="178"/>
        <end position="211"/>
    </location>
</feature>
<dbReference type="CDD" id="cd00201">
    <property type="entry name" value="WW"/>
    <property type="match status" value="1"/>
</dbReference>
<evidence type="ECO:0000259" key="2">
    <source>
        <dbReference type="PROSITE" id="PS50020"/>
    </source>
</evidence>
<gene>
    <name evidence="3" type="ORF">X975_02222</name>
</gene>
<evidence type="ECO:0000313" key="4">
    <source>
        <dbReference type="Proteomes" id="UP000054359"/>
    </source>
</evidence>
<dbReference type="EMBL" id="KK121637">
    <property type="protein sequence ID" value="KFM80903.1"/>
    <property type="molecule type" value="Genomic_DNA"/>
</dbReference>
<dbReference type="STRING" id="407821.A0A087UU64"/>
<protein>
    <submittedName>
        <fullName evidence="3">Formin-binding protein 4</fullName>
    </submittedName>
</protein>
<feature type="region of interest" description="Disordered" evidence="1">
    <location>
        <begin position="122"/>
        <end position="243"/>
    </location>
</feature>
<dbReference type="PROSITE" id="PS01159">
    <property type="entry name" value="WW_DOMAIN_1"/>
    <property type="match status" value="1"/>
</dbReference>
<reference evidence="3 4" key="1">
    <citation type="submission" date="2013-11" db="EMBL/GenBank/DDBJ databases">
        <title>Genome sequencing of Stegodyphus mimosarum.</title>
        <authorList>
            <person name="Bechsgaard J."/>
        </authorList>
    </citation>
    <scope>NUCLEOTIDE SEQUENCE [LARGE SCALE GENOMIC DNA]</scope>
</reference>
<organism evidence="3 4">
    <name type="scientific">Stegodyphus mimosarum</name>
    <name type="common">African social velvet spider</name>
    <dbReference type="NCBI Taxonomy" id="407821"/>
    <lineage>
        <taxon>Eukaryota</taxon>
        <taxon>Metazoa</taxon>
        <taxon>Ecdysozoa</taxon>
        <taxon>Arthropoda</taxon>
        <taxon>Chelicerata</taxon>
        <taxon>Arachnida</taxon>
        <taxon>Araneae</taxon>
        <taxon>Araneomorphae</taxon>
        <taxon>Entelegynae</taxon>
        <taxon>Eresoidea</taxon>
        <taxon>Eresidae</taxon>
        <taxon>Stegodyphus</taxon>
    </lineage>
</organism>
<dbReference type="InterPro" id="IPR036020">
    <property type="entry name" value="WW_dom_sf"/>
</dbReference>
<dbReference type="PROSITE" id="PS50020">
    <property type="entry name" value="WW_DOMAIN_2"/>
    <property type="match status" value="1"/>
</dbReference>
<name>A0A087UU64_STEMI</name>
<dbReference type="InterPro" id="IPR001202">
    <property type="entry name" value="WW_dom"/>
</dbReference>
<dbReference type="AlphaFoldDB" id="A0A087UU64"/>
<dbReference type="SMART" id="SM00456">
    <property type="entry name" value="WW"/>
    <property type="match status" value="1"/>
</dbReference>